<dbReference type="SUPFAM" id="SSF52833">
    <property type="entry name" value="Thioredoxin-like"/>
    <property type="match status" value="1"/>
</dbReference>
<dbReference type="CDD" id="cd03018">
    <property type="entry name" value="PRX_AhpE_like"/>
    <property type="match status" value="1"/>
</dbReference>
<gene>
    <name evidence="4" type="ORF">DSM19430T_31890</name>
</gene>
<evidence type="ECO:0000256" key="1">
    <source>
        <dbReference type="ARBA" id="ARBA00023284"/>
    </source>
</evidence>
<comment type="caution">
    <text evidence="4">The sequence shown here is derived from an EMBL/GenBank/DDBJ whole genome shotgun (WGS) entry which is preliminary data.</text>
</comment>
<dbReference type="RefSeq" id="WP_174411121.1">
    <property type="nucleotide sequence ID" value="NZ_BLVP01000043.1"/>
</dbReference>
<dbReference type="PANTHER" id="PTHR43110">
    <property type="entry name" value="THIOL PEROXIDASE"/>
    <property type="match status" value="1"/>
</dbReference>
<dbReference type="Pfam" id="PF00578">
    <property type="entry name" value="AhpC-TSA"/>
    <property type="match status" value="1"/>
</dbReference>
<dbReference type="InterPro" id="IPR050455">
    <property type="entry name" value="Tpx_Peroxidase_subfamily"/>
</dbReference>
<keyword evidence="2" id="KW-0732">Signal</keyword>
<dbReference type="EMBL" id="BLVP01000043">
    <property type="protein sequence ID" value="GFM38505.1"/>
    <property type="molecule type" value="Genomic_DNA"/>
</dbReference>
<reference evidence="4 5" key="1">
    <citation type="submission" date="2020-05" db="EMBL/GenBank/DDBJ databases">
        <title>Draft genome sequence of Desulfovibrio psychrotolerans JS1T.</title>
        <authorList>
            <person name="Ueno A."/>
            <person name="Tamazawa S."/>
            <person name="Tamamura S."/>
            <person name="Murakami T."/>
            <person name="Kiyama T."/>
            <person name="Inomata H."/>
            <person name="Amano Y."/>
            <person name="Miyakawa K."/>
            <person name="Tamaki H."/>
            <person name="Naganuma T."/>
            <person name="Kaneko K."/>
        </authorList>
    </citation>
    <scope>NUCLEOTIDE SEQUENCE [LARGE SCALE GENOMIC DNA]</scope>
    <source>
        <strain evidence="4 5">JS1</strain>
    </source>
</reference>
<proteinExistence type="predicted"/>
<dbReference type="Proteomes" id="UP000503820">
    <property type="component" value="Unassembled WGS sequence"/>
</dbReference>
<organism evidence="4 5">
    <name type="scientific">Desulfovibrio psychrotolerans</name>
    <dbReference type="NCBI Taxonomy" id="415242"/>
    <lineage>
        <taxon>Bacteria</taxon>
        <taxon>Pseudomonadati</taxon>
        <taxon>Thermodesulfobacteriota</taxon>
        <taxon>Desulfovibrionia</taxon>
        <taxon>Desulfovibrionales</taxon>
        <taxon>Desulfovibrionaceae</taxon>
        <taxon>Desulfovibrio</taxon>
    </lineage>
</organism>
<evidence type="ECO:0000313" key="4">
    <source>
        <dbReference type="EMBL" id="GFM38505.1"/>
    </source>
</evidence>
<dbReference type="InterPro" id="IPR013766">
    <property type="entry name" value="Thioredoxin_domain"/>
</dbReference>
<dbReference type="PANTHER" id="PTHR43110:SF1">
    <property type="entry name" value="THIOL PEROXIDASE"/>
    <property type="match status" value="1"/>
</dbReference>
<dbReference type="GO" id="GO:0016209">
    <property type="term" value="F:antioxidant activity"/>
    <property type="evidence" value="ECO:0007669"/>
    <property type="project" value="InterPro"/>
</dbReference>
<dbReference type="PROSITE" id="PS51352">
    <property type="entry name" value="THIOREDOXIN_2"/>
    <property type="match status" value="1"/>
</dbReference>
<evidence type="ECO:0000313" key="5">
    <source>
        <dbReference type="Proteomes" id="UP000503820"/>
    </source>
</evidence>
<name>A0A7J0BZ82_9BACT</name>
<feature type="domain" description="Thioredoxin" evidence="3">
    <location>
        <begin position="49"/>
        <end position="201"/>
    </location>
</feature>
<keyword evidence="1" id="KW-0676">Redox-active center</keyword>
<evidence type="ECO:0000256" key="2">
    <source>
        <dbReference type="SAM" id="SignalP"/>
    </source>
</evidence>
<dbReference type="InterPro" id="IPR000866">
    <property type="entry name" value="AhpC/TSA"/>
</dbReference>
<keyword evidence="5" id="KW-1185">Reference proteome</keyword>
<evidence type="ECO:0000259" key="3">
    <source>
        <dbReference type="PROSITE" id="PS51352"/>
    </source>
</evidence>
<dbReference type="InterPro" id="IPR036249">
    <property type="entry name" value="Thioredoxin-like_sf"/>
</dbReference>
<protein>
    <recommendedName>
        <fullName evidence="3">Thioredoxin domain-containing protein</fullName>
    </recommendedName>
</protein>
<feature type="signal peptide" evidence="2">
    <location>
        <begin position="1"/>
        <end position="24"/>
    </location>
</feature>
<accession>A0A7J0BZ82</accession>
<feature type="chain" id="PRO_5029511686" description="Thioredoxin domain-containing protein" evidence="2">
    <location>
        <begin position="25"/>
        <end position="201"/>
    </location>
</feature>
<sequence length="201" mass="21864">MYWTRLVAAVAVLGMLVMPALSRADVDPGQLYAPQGHAAAKPVDSMIAVAVGDAAPDFGLPALNGTVVRLSQFRGISNVVLSFVPAAFTPVCSGQWPGYNIARELFEQHNAVLLGITTDNLPSLHAWTRQMDPQGMWFPVLSDFWPHGAVASLYGILRPEGVTERAIFIIDRQGIIRHIEITDINLRPDLGGIIKKLSELQ</sequence>
<dbReference type="Gene3D" id="3.40.30.10">
    <property type="entry name" value="Glutaredoxin"/>
    <property type="match status" value="1"/>
</dbReference>
<dbReference type="GO" id="GO:0016491">
    <property type="term" value="F:oxidoreductase activity"/>
    <property type="evidence" value="ECO:0007669"/>
    <property type="project" value="InterPro"/>
</dbReference>
<dbReference type="AlphaFoldDB" id="A0A7J0BZ82"/>